<accession>F2NUH9</accession>
<dbReference type="SMART" id="SM00987">
    <property type="entry name" value="UreE_C"/>
    <property type="match status" value="1"/>
</dbReference>
<organism evidence="2 3">
    <name type="scientific">Treponema succinifaciens (strain ATCC 33096 / DSM 2489 / 6091)</name>
    <dbReference type="NCBI Taxonomy" id="869209"/>
    <lineage>
        <taxon>Bacteria</taxon>
        <taxon>Pseudomonadati</taxon>
        <taxon>Spirochaetota</taxon>
        <taxon>Spirochaetia</taxon>
        <taxon>Spirochaetales</taxon>
        <taxon>Treponemataceae</taxon>
        <taxon>Treponema</taxon>
    </lineage>
</organism>
<evidence type="ECO:0000259" key="1">
    <source>
        <dbReference type="SMART" id="SM00986"/>
    </source>
</evidence>
<dbReference type="AlphaFoldDB" id="F2NUH9"/>
<dbReference type="RefSeq" id="WP_013700849.1">
    <property type="nucleotide sequence ID" value="NC_015385.1"/>
</dbReference>
<dbReference type="eggNOG" id="COG3663">
    <property type="taxonomic scope" value="Bacteria"/>
</dbReference>
<dbReference type="EMBL" id="CP002631">
    <property type="protein sequence ID" value="AEB13542.1"/>
    <property type="molecule type" value="Genomic_DNA"/>
</dbReference>
<sequence length="168" mass="19153">MQKNIFVPEHIVHPFSPFFCEDSCVLIVGSLPSVKSRKNGFYYGHPQNRFWKMLALVFCEEIPKSTEEKKNFLRRNKIAVYDSIKECTICGSSDSSIRSVVPSDIKSIIENSKVKKILANGKTAAKYFLKYQDENLCSMLKTLPSTSPANASFSLEKLAEIWRAEFEK</sequence>
<dbReference type="Gene3D" id="3.40.470.10">
    <property type="entry name" value="Uracil-DNA glycosylase-like domain"/>
    <property type="match status" value="1"/>
</dbReference>
<dbReference type="KEGG" id="tsu:Tresu_0601"/>
<dbReference type="OrthoDB" id="9799921at2"/>
<dbReference type="SMART" id="SM00986">
    <property type="entry name" value="UDG"/>
    <property type="match status" value="1"/>
</dbReference>
<dbReference type="Pfam" id="PF03167">
    <property type="entry name" value="UDG"/>
    <property type="match status" value="1"/>
</dbReference>
<dbReference type="STRING" id="869209.Tresu_0601"/>
<proteinExistence type="predicted"/>
<dbReference type="InterPro" id="IPR036895">
    <property type="entry name" value="Uracil-DNA_glycosylase-like_sf"/>
</dbReference>
<dbReference type="CDD" id="cd10032">
    <property type="entry name" value="UDG-F6_HDG"/>
    <property type="match status" value="1"/>
</dbReference>
<dbReference type="NCBIfam" id="TIGR04274">
    <property type="entry name" value="hypoxanDNAglyco"/>
    <property type="match status" value="1"/>
</dbReference>
<dbReference type="SUPFAM" id="SSF52141">
    <property type="entry name" value="Uracil-DNA glycosylase-like"/>
    <property type="match status" value="1"/>
</dbReference>
<reference evidence="3" key="2">
    <citation type="submission" date="2011-04" db="EMBL/GenBank/DDBJ databases">
        <title>The complete genome of chromosome of Treponema succinifaciens DSM 2489.</title>
        <authorList>
            <person name="Lucas S."/>
            <person name="Copeland A."/>
            <person name="Lapidus A."/>
            <person name="Bruce D."/>
            <person name="Goodwin L."/>
            <person name="Pitluck S."/>
            <person name="Peters L."/>
            <person name="Kyrpides N."/>
            <person name="Mavromatis K."/>
            <person name="Ivanova N."/>
            <person name="Ovchinnikova G."/>
            <person name="Teshima H."/>
            <person name="Detter J.C."/>
            <person name="Tapia R."/>
            <person name="Han C."/>
            <person name="Land M."/>
            <person name="Hauser L."/>
            <person name="Markowitz V."/>
            <person name="Cheng J.-F."/>
            <person name="Hugenholtz P."/>
            <person name="Woyke T."/>
            <person name="Wu D."/>
            <person name="Gronow S."/>
            <person name="Wellnitz S."/>
            <person name="Brambilla E."/>
            <person name="Klenk H.-P."/>
            <person name="Eisen J.A."/>
        </authorList>
    </citation>
    <scope>NUCLEOTIDE SEQUENCE [LARGE SCALE GENOMIC DNA]</scope>
    <source>
        <strain evidence="3">ATCC 33096 / DSM 2489 / 6091</strain>
    </source>
</reference>
<name>F2NUH9_TRES6</name>
<protein>
    <submittedName>
        <fullName evidence="2">DNA glycosylase</fullName>
    </submittedName>
</protein>
<dbReference type="Proteomes" id="UP000006852">
    <property type="component" value="Chromosome"/>
</dbReference>
<evidence type="ECO:0000313" key="2">
    <source>
        <dbReference type="EMBL" id="AEB13542.1"/>
    </source>
</evidence>
<dbReference type="GeneID" id="302997803"/>
<gene>
    <name evidence="2" type="ordered locus">Tresu_0601</name>
</gene>
<dbReference type="HOGENOM" id="CLU_094865_1_0_12"/>
<evidence type="ECO:0000313" key="3">
    <source>
        <dbReference type="Proteomes" id="UP000006852"/>
    </source>
</evidence>
<dbReference type="InterPro" id="IPR005122">
    <property type="entry name" value="Uracil-DNA_glycosylase-like"/>
</dbReference>
<dbReference type="InterPro" id="IPR026353">
    <property type="entry name" value="Hypoxan-DNA_Glyclase"/>
</dbReference>
<feature type="domain" description="Uracil-DNA glycosylase-like" evidence="1">
    <location>
        <begin position="16"/>
        <end position="166"/>
    </location>
</feature>
<keyword evidence="3" id="KW-1185">Reference proteome</keyword>
<reference evidence="2 3" key="1">
    <citation type="journal article" date="2011" name="Stand. Genomic Sci.">
        <title>Complete genome sequence of Treponema succinifaciens type strain (6091).</title>
        <authorList>
            <person name="Han C."/>
            <person name="Gronow S."/>
            <person name="Teshima H."/>
            <person name="Lapidus A."/>
            <person name="Nolan M."/>
            <person name="Lucas S."/>
            <person name="Hammon N."/>
            <person name="Deshpande S."/>
            <person name="Cheng J.F."/>
            <person name="Zeytun A."/>
            <person name="Tapia R."/>
            <person name="Goodwin L."/>
            <person name="Pitluck S."/>
            <person name="Liolios K."/>
            <person name="Pagani I."/>
            <person name="Ivanova N."/>
            <person name="Mavromatis K."/>
            <person name="Mikhailova N."/>
            <person name="Huntemann M."/>
            <person name="Pati A."/>
            <person name="Chen A."/>
            <person name="Palaniappan K."/>
            <person name="Land M."/>
            <person name="Hauser L."/>
            <person name="Brambilla E.M."/>
            <person name="Rohde M."/>
            <person name="Goker M."/>
            <person name="Woyke T."/>
            <person name="Bristow J."/>
            <person name="Eisen J.A."/>
            <person name="Markowitz V."/>
            <person name="Hugenholtz P."/>
            <person name="Kyrpides N.C."/>
            <person name="Klenk H.P."/>
            <person name="Detter J.C."/>
        </authorList>
    </citation>
    <scope>NUCLEOTIDE SEQUENCE [LARGE SCALE GENOMIC DNA]</scope>
    <source>
        <strain evidence="3">ATCC 33096 / DSM 2489 / 6091</strain>
    </source>
</reference>